<comment type="caution">
    <text evidence="1">The sequence shown here is derived from an EMBL/GenBank/DDBJ whole genome shotgun (WGS) entry which is preliminary data.</text>
</comment>
<dbReference type="EMBL" id="BGZK01000981">
    <property type="protein sequence ID" value="GBP67346.1"/>
    <property type="molecule type" value="Genomic_DNA"/>
</dbReference>
<organism evidence="1 2">
    <name type="scientific">Eumeta variegata</name>
    <name type="common">Bagworm moth</name>
    <name type="synonym">Eumeta japonica</name>
    <dbReference type="NCBI Taxonomy" id="151549"/>
    <lineage>
        <taxon>Eukaryota</taxon>
        <taxon>Metazoa</taxon>
        <taxon>Ecdysozoa</taxon>
        <taxon>Arthropoda</taxon>
        <taxon>Hexapoda</taxon>
        <taxon>Insecta</taxon>
        <taxon>Pterygota</taxon>
        <taxon>Neoptera</taxon>
        <taxon>Endopterygota</taxon>
        <taxon>Lepidoptera</taxon>
        <taxon>Glossata</taxon>
        <taxon>Ditrysia</taxon>
        <taxon>Tineoidea</taxon>
        <taxon>Psychidae</taxon>
        <taxon>Oiketicinae</taxon>
        <taxon>Eumeta</taxon>
    </lineage>
</organism>
<reference evidence="1 2" key="1">
    <citation type="journal article" date="2019" name="Commun. Biol.">
        <title>The bagworm genome reveals a unique fibroin gene that provides high tensile strength.</title>
        <authorList>
            <person name="Kono N."/>
            <person name="Nakamura H."/>
            <person name="Ohtoshi R."/>
            <person name="Tomita M."/>
            <person name="Numata K."/>
            <person name="Arakawa K."/>
        </authorList>
    </citation>
    <scope>NUCLEOTIDE SEQUENCE [LARGE SCALE GENOMIC DNA]</scope>
</reference>
<accession>A0A4C1XTP8</accession>
<protein>
    <submittedName>
        <fullName evidence="1">Uncharacterized protein</fullName>
    </submittedName>
</protein>
<proteinExistence type="predicted"/>
<name>A0A4C1XTP8_EUMVA</name>
<keyword evidence="2" id="KW-1185">Reference proteome</keyword>
<evidence type="ECO:0000313" key="2">
    <source>
        <dbReference type="Proteomes" id="UP000299102"/>
    </source>
</evidence>
<sequence>MRPSTTRWDASVQNAKIKFIHYVDQSPPGGINAITIPKDIMAVEVTEQNIGCQWMERIASNSLKIKREGELIYRDKEVVPLTFTVIVWRPSSSADQPRIRRYDF</sequence>
<dbReference type="Proteomes" id="UP000299102">
    <property type="component" value="Unassembled WGS sequence"/>
</dbReference>
<dbReference type="AlphaFoldDB" id="A0A4C1XTP8"/>
<evidence type="ECO:0000313" key="1">
    <source>
        <dbReference type="EMBL" id="GBP67346.1"/>
    </source>
</evidence>
<gene>
    <name evidence="1" type="ORF">EVAR_51417_1</name>
</gene>